<evidence type="ECO:0000313" key="2">
    <source>
        <dbReference type="EMBL" id="KAJ6645378.1"/>
    </source>
</evidence>
<reference evidence="2" key="1">
    <citation type="submission" date="2022-07" db="EMBL/GenBank/DDBJ databases">
        <authorList>
            <person name="Trinca V."/>
            <person name="Uliana J.V.C."/>
            <person name="Torres T.T."/>
            <person name="Ward R.J."/>
            <person name="Monesi N."/>
        </authorList>
    </citation>
    <scope>NUCLEOTIDE SEQUENCE</scope>
    <source>
        <strain evidence="2">HSMRA1968</strain>
        <tissue evidence="2">Whole embryos</tissue>
    </source>
</reference>
<dbReference type="Proteomes" id="UP001151699">
    <property type="component" value="Chromosome A"/>
</dbReference>
<keyword evidence="3" id="KW-1185">Reference proteome</keyword>
<dbReference type="AlphaFoldDB" id="A0A9Q0N7T7"/>
<feature type="region of interest" description="Disordered" evidence="1">
    <location>
        <begin position="1"/>
        <end position="47"/>
    </location>
</feature>
<feature type="compositionally biased region" description="Low complexity" evidence="1">
    <location>
        <begin position="13"/>
        <end position="30"/>
    </location>
</feature>
<dbReference type="EMBL" id="WJQU01000001">
    <property type="protein sequence ID" value="KAJ6645378.1"/>
    <property type="molecule type" value="Genomic_DNA"/>
</dbReference>
<feature type="compositionally biased region" description="Basic and acidic residues" evidence="1">
    <location>
        <begin position="1"/>
        <end position="11"/>
    </location>
</feature>
<proteinExistence type="predicted"/>
<sequence>MADVEKAKEAEAEIQAEVKTTPKSSPSKSTVATLAPNNRNESLRKTEKDLHRLELRVIGTS</sequence>
<organism evidence="2 3">
    <name type="scientific">Pseudolycoriella hygida</name>
    <dbReference type="NCBI Taxonomy" id="35572"/>
    <lineage>
        <taxon>Eukaryota</taxon>
        <taxon>Metazoa</taxon>
        <taxon>Ecdysozoa</taxon>
        <taxon>Arthropoda</taxon>
        <taxon>Hexapoda</taxon>
        <taxon>Insecta</taxon>
        <taxon>Pterygota</taxon>
        <taxon>Neoptera</taxon>
        <taxon>Endopterygota</taxon>
        <taxon>Diptera</taxon>
        <taxon>Nematocera</taxon>
        <taxon>Sciaroidea</taxon>
        <taxon>Sciaridae</taxon>
        <taxon>Pseudolycoriella</taxon>
    </lineage>
</organism>
<name>A0A9Q0N7T7_9DIPT</name>
<evidence type="ECO:0000256" key="1">
    <source>
        <dbReference type="SAM" id="MobiDB-lite"/>
    </source>
</evidence>
<gene>
    <name evidence="2" type="ORF">Bhyg_00584</name>
</gene>
<evidence type="ECO:0000313" key="3">
    <source>
        <dbReference type="Proteomes" id="UP001151699"/>
    </source>
</evidence>
<protein>
    <submittedName>
        <fullName evidence="2">Uncharacterized protein</fullName>
    </submittedName>
</protein>
<accession>A0A9Q0N7T7</accession>
<comment type="caution">
    <text evidence="2">The sequence shown here is derived from an EMBL/GenBank/DDBJ whole genome shotgun (WGS) entry which is preliminary data.</text>
</comment>
<feature type="compositionally biased region" description="Polar residues" evidence="1">
    <location>
        <begin position="31"/>
        <end position="40"/>
    </location>
</feature>